<accession>A0A6B0XWA0</accession>
<dbReference type="InterPro" id="IPR013783">
    <property type="entry name" value="Ig-like_fold"/>
</dbReference>
<feature type="domain" description="Fibronectin type-III" evidence="4">
    <location>
        <begin position="758"/>
        <end position="796"/>
    </location>
</feature>
<name>A0A6B0XWA0_9RHOB</name>
<dbReference type="CDD" id="cd00063">
    <property type="entry name" value="FN3"/>
    <property type="match status" value="6"/>
</dbReference>
<comment type="caution">
    <text evidence="5">The sequence shown here is derived from an EMBL/GenBank/DDBJ whole genome shotgun (WGS) entry which is preliminary data.</text>
</comment>
<feature type="region of interest" description="Disordered" evidence="2">
    <location>
        <begin position="33"/>
        <end position="54"/>
    </location>
</feature>
<keyword evidence="3" id="KW-0732">Signal</keyword>
<protein>
    <submittedName>
        <fullName evidence="5">Fibronectin type III domain-containing protein</fullName>
    </submittedName>
</protein>
<dbReference type="EMBL" id="VXRY01000023">
    <property type="protein sequence ID" value="MXY32595.1"/>
    <property type="molecule type" value="Genomic_DNA"/>
</dbReference>
<feature type="domain" description="Fibronectin type-III" evidence="4">
    <location>
        <begin position="263"/>
        <end position="358"/>
    </location>
</feature>
<feature type="domain" description="Fibronectin type-III" evidence="4">
    <location>
        <begin position="361"/>
        <end position="455"/>
    </location>
</feature>
<proteinExistence type="predicted"/>
<dbReference type="SMART" id="SM00060">
    <property type="entry name" value="FN3"/>
    <property type="match status" value="5"/>
</dbReference>
<dbReference type="Pfam" id="PF13753">
    <property type="entry name" value="SWM_repeat"/>
    <property type="match status" value="1"/>
</dbReference>
<feature type="domain" description="Fibronectin type-III" evidence="4">
    <location>
        <begin position="659"/>
        <end position="754"/>
    </location>
</feature>
<dbReference type="InterPro" id="IPR003961">
    <property type="entry name" value="FN3_dom"/>
</dbReference>
<dbReference type="SUPFAM" id="SSF49265">
    <property type="entry name" value="Fibronectin type III"/>
    <property type="match status" value="3"/>
</dbReference>
<evidence type="ECO:0000256" key="1">
    <source>
        <dbReference type="ARBA" id="ARBA00022737"/>
    </source>
</evidence>
<feature type="signal peptide" evidence="3">
    <location>
        <begin position="1"/>
        <end position="30"/>
    </location>
</feature>
<evidence type="ECO:0000259" key="4">
    <source>
        <dbReference type="PROSITE" id="PS50853"/>
    </source>
</evidence>
<feature type="domain" description="Fibronectin type-III" evidence="4">
    <location>
        <begin position="560"/>
        <end position="655"/>
    </location>
</feature>
<reference evidence="5" key="1">
    <citation type="submission" date="2019-09" db="EMBL/GenBank/DDBJ databases">
        <title>Characterisation of the sponge microbiome using genome-centric metagenomics.</title>
        <authorList>
            <person name="Engelberts J.P."/>
            <person name="Robbins S.J."/>
            <person name="De Goeij J.M."/>
            <person name="Aranda M."/>
            <person name="Bell S.C."/>
            <person name="Webster N.S."/>
        </authorList>
    </citation>
    <scope>NUCLEOTIDE SEQUENCE</scope>
    <source>
        <strain evidence="5">SB0664_bin_43</strain>
    </source>
</reference>
<dbReference type="InterPro" id="IPR036116">
    <property type="entry name" value="FN3_sf"/>
</dbReference>
<dbReference type="InterPro" id="IPR044048">
    <property type="entry name" value="Big_12"/>
</dbReference>
<sequence>MTPIHLRLLRLIPAAAAALCGVVHSGNAGAQQGLVRGAEEEESAPRVRLPSHPVGAARPTVERWELRQTGDVYEEFDVRIIWSEDVEGFRLSDIDVDDGRATDLIGSGDRYTLTIEPDEIEGYVTITIRAGGVEDEDGEENAEEEERFRIDNRRPEFEDATVDGDELVMVYHEDLDERSASVPSPGDFTVEVEGDDVDVDDVEVDRDEVILTLESPVEPDDDVRLSYDHGIGLLQDEAGNLAEELRRERVDNITKQATGTPGPPRSLTASADGASVIELDWREPSDPGDDDVTGYRIEYSTDAGDTWQTLEADTDDTRTSYRDARLSPGTTRHYRVAAINRHGTGAWSNVADATTSRVPGRPTRLTATARGTSRIELDWTAPSSAGGLITGYRIEVSPTGTGRWTVLETDTESRTTRYTDTDLDPGTRRYYRVAAINAAGRGAWSSVADATTGATAPGAPTGLSAVPSGLGGRTQILLTWTRPSSDGGGAITGYRIEVSANRISWTTLEANTSTAGTSYTHGGLAPATTRYYRVAAINAEGTGPYSNVATGRTNAGAPDAPGSLRARADGPRSITLTWEAPTNDNGARVTGYRIRARLAEETTWTTIRGNTNSTATTFTHPRLQPATAWRYQVAAINSVGVGPWSLEAGTATNPDVPSAPTGLTAQAVGTSRIDLVWRAPSNTGGAAILGYRVEASSDGGRTWRIIRSNTGSRVGYYSHRNLQPATTWHYRVSAINAAGLGAASAVAQATTDATLPGAPRNLTANADGTSEIDLSWQRPSSDGGAAVTGYRVEVSA</sequence>
<gene>
    <name evidence="5" type="ORF">F4Y60_00575</name>
</gene>
<dbReference type="Pfam" id="PF19078">
    <property type="entry name" value="Big_12"/>
    <property type="match status" value="1"/>
</dbReference>
<dbReference type="Pfam" id="PF00041">
    <property type="entry name" value="fn3"/>
    <property type="match status" value="5"/>
</dbReference>
<dbReference type="PROSITE" id="PS50853">
    <property type="entry name" value="FN3"/>
    <property type="match status" value="6"/>
</dbReference>
<evidence type="ECO:0000256" key="3">
    <source>
        <dbReference type="SAM" id="SignalP"/>
    </source>
</evidence>
<dbReference type="AlphaFoldDB" id="A0A6B0XWA0"/>
<evidence type="ECO:0000256" key="2">
    <source>
        <dbReference type="SAM" id="MobiDB-lite"/>
    </source>
</evidence>
<dbReference type="PANTHER" id="PTHR13817:SF73">
    <property type="entry name" value="FIBRONECTIN TYPE-III DOMAIN-CONTAINING PROTEIN"/>
    <property type="match status" value="1"/>
</dbReference>
<dbReference type="InterPro" id="IPR028059">
    <property type="entry name" value="SWM_rpt"/>
</dbReference>
<keyword evidence="1" id="KW-0677">Repeat</keyword>
<dbReference type="Gene3D" id="2.60.40.10">
    <property type="entry name" value="Immunoglobulins"/>
    <property type="match status" value="6"/>
</dbReference>
<dbReference type="PANTHER" id="PTHR13817">
    <property type="entry name" value="TITIN"/>
    <property type="match status" value="1"/>
</dbReference>
<evidence type="ECO:0000313" key="5">
    <source>
        <dbReference type="EMBL" id="MXY32595.1"/>
    </source>
</evidence>
<feature type="non-terminal residue" evidence="5">
    <location>
        <position position="796"/>
    </location>
</feature>
<dbReference type="InterPro" id="IPR050964">
    <property type="entry name" value="Striated_Muscle_Regulatory"/>
</dbReference>
<feature type="domain" description="Fibronectin type-III" evidence="4">
    <location>
        <begin position="459"/>
        <end position="556"/>
    </location>
</feature>
<organism evidence="5">
    <name type="scientific">Boseongicola sp. SB0664_bin_43</name>
    <dbReference type="NCBI Taxonomy" id="2604844"/>
    <lineage>
        <taxon>Bacteria</taxon>
        <taxon>Pseudomonadati</taxon>
        <taxon>Pseudomonadota</taxon>
        <taxon>Alphaproteobacteria</taxon>
        <taxon>Rhodobacterales</taxon>
        <taxon>Paracoccaceae</taxon>
        <taxon>Boseongicola</taxon>
    </lineage>
</organism>
<feature type="chain" id="PRO_5025395654" evidence="3">
    <location>
        <begin position="31"/>
        <end position="796"/>
    </location>
</feature>